<reference evidence="2 3" key="1">
    <citation type="journal article" date="2016" name="Genome Biol. Evol.">
        <title>Divergent and convergent evolution of fungal pathogenicity.</title>
        <authorList>
            <person name="Shang Y."/>
            <person name="Xiao G."/>
            <person name="Zheng P."/>
            <person name="Cen K."/>
            <person name="Zhan S."/>
            <person name="Wang C."/>
        </authorList>
    </citation>
    <scope>NUCLEOTIDE SEQUENCE [LARGE SCALE GENOMIC DNA]</scope>
    <source>
        <strain evidence="2 3">RCEF 264</strain>
    </source>
</reference>
<evidence type="ECO:0000313" key="3">
    <source>
        <dbReference type="Proteomes" id="UP000076874"/>
    </source>
</evidence>
<keyword evidence="3" id="KW-1185">Reference proteome</keyword>
<dbReference type="Proteomes" id="UP000076874">
    <property type="component" value="Unassembled WGS sequence"/>
</dbReference>
<dbReference type="GO" id="GO:0005975">
    <property type="term" value="P:carbohydrate metabolic process"/>
    <property type="evidence" value="ECO:0007669"/>
    <property type="project" value="InterPro"/>
</dbReference>
<dbReference type="Pfam" id="PF01522">
    <property type="entry name" value="Polysacc_deac_1"/>
    <property type="match status" value="1"/>
</dbReference>
<dbReference type="AlphaFoldDB" id="A0A167S324"/>
<dbReference type="Gene3D" id="3.20.20.370">
    <property type="entry name" value="Glycoside hydrolase/deacetylase"/>
    <property type="match status" value="1"/>
</dbReference>
<dbReference type="OrthoDB" id="9970124at2759"/>
<evidence type="ECO:0000259" key="1">
    <source>
        <dbReference type="PROSITE" id="PS51677"/>
    </source>
</evidence>
<dbReference type="PANTHER" id="PTHR43123">
    <property type="entry name" value="POLYSACCHARIDE DEACETYLASE-RELATED"/>
    <property type="match status" value="1"/>
</dbReference>
<proteinExistence type="predicted"/>
<organism evidence="2 3">
    <name type="scientific">Niveomyces insectorum RCEF 264</name>
    <dbReference type="NCBI Taxonomy" id="1081102"/>
    <lineage>
        <taxon>Eukaryota</taxon>
        <taxon>Fungi</taxon>
        <taxon>Dikarya</taxon>
        <taxon>Ascomycota</taxon>
        <taxon>Pezizomycotina</taxon>
        <taxon>Sordariomycetes</taxon>
        <taxon>Hypocreomycetidae</taxon>
        <taxon>Hypocreales</taxon>
        <taxon>Cordycipitaceae</taxon>
        <taxon>Niveomyces</taxon>
    </lineage>
</organism>
<protein>
    <submittedName>
        <fullName evidence="2">Glycoside hydrolase/deacetylase, beta/alpha-barrel</fullName>
    </submittedName>
</protein>
<feature type="domain" description="NodB homology" evidence="1">
    <location>
        <begin position="78"/>
        <end position="308"/>
    </location>
</feature>
<dbReference type="PROSITE" id="PS51677">
    <property type="entry name" value="NODB"/>
    <property type="match status" value="1"/>
</dbReference>
<dbReference type="GO" id="GO:0016810">
    <property type="term" value="F:hydrolase activity, acting on carbon-nitrogen (but not peptide) bonds"/>
    <property type="evidence" value="ECO:0007669"/>
    <property type="project" value="InterPro"/>
</dbReference>
<comment type="caution">
    <text evidence="2">The sequence shown here is derived from an EMBL/GenBank/DDBJ whole genome shotgun (WGS) entry which is preliminary data.</text>
</comment>
<keyword evidence="2" id="KW-0378">Hydrolase</keyword>
<name>A0A167S324_9HYPO</name>
<sequence>MASTTYTPDPVYDTSRDLVGYSKESLHPKWPNGAKIAISFVVNYEEGGENSVLYGDQGSEWILREGPGLVSHIGQRDPNAESEYEYGSRAGIWRLLRFFNAKNLKFTLYAVGKALEGNPRVGVECVEHGHEIAAHAYRWIDYTKIPLEEEKALIKQEILSLQQTCGVVPKGWYYGRPSRRSRILVWQVFRELGYPLLWNSDTYADDVPYWTDVPEEADDPNAKGLLLLPYSFDNNDYKFTVPSGFNAPGGWLEHLKNTFDTLYQEGIEGMPKMMTVGLHCRLAGRPGRFAALKSFVEYVQQHEGVWITTRTNIAEAFSKEYPYKKGHLA</sequence>
<dbReference type="InterPro" id="IPR002509">
    <property type="entry name" value="NODB_dom"/>
</dbReference>
<dbReference type="InterPro" id="IPR011330">
    <property type="entry name" value="Glyco_hydro/deAcase_b/a-brl"/>
</dbReference>
<dbReference type="PANTHER" id="PTHR43123:SF1">
    <property type="entry name" value="POLYSACCHARIDE DEACETYLASE-RELATED"/>
    <property type="match status" value="1"/>
</dbReference>
<dbReference type="STRING" id="1081102.A0A167S324"/>
<evidence type="ECO:0000313" key="2">
    <source>
        <dbReference type="EMBL" id="OAA59182.1"/>
    </source>
</evidence>
<gene>
    <name evidence="2" type="ORF">SPI_06384</name>
</gene>
<dbReference type="EMBL" id="AZHD01000011">
    <property type="protein sequence ID" value="OAA59182.1"/>
    <property type="molecule type" value="Genomic_DNA"/>
</dbReference>
<dbReference type="SUPFAM" id="SSF88713">
    <property type="entry name" value="Glycoside hydrolase/deacetylase"/>
    <property type="match status" value="1"/>
</dbReference>
<accession>A0A167S324</accession>